<protein>
    <submittedName>
        <fullName evidence="3">Universal stress protein</fullName>
    </submittedName>
</protein>
<evidence type="ECO:0000259" key="2">
    <source>
        <dbReference type="Pfam" id="PF00582"/>
    </source>
</evidence>
<name>A0AAW4P7I3_9EURY</name>
<dbReference type="PANTHER" id="PTHR46268">
    <property type="entry name" value="STRESS RESPONSE PROTEIN NHAX"/>
    <property type="match status" value="1"/>
</dbReference>
<dbReference type="CDD" id="cd00293">
    <property type="entry name" value="USP-like"/>
    <property type="match status" value="1"/>
</dbReference>
<reference evidence="3 4" key="1">
    <citation type="submission" date="2021-06" db="EMBL/GenBank/DDBJ databases">
        <title>Halomicroarcula sp. a new haloarchaeum isolated from saline soil.</title>
        <authorList>
            <person name="Duran-Viseras A."/>
            <person name="Sanchez-Porro C."/>
            <person name="Ventosa A."/>
        </authorList>
    </citation>
    <scope>NUCLEOTIDE SEQUENCE [LARGE SCALE GENOMIC DNA]</scope>
    <source>
        <strain evidence="3 4">F27</strain>
    </source>
</reference>
<dbReference type="Gene3D" id="3.40.50.620">
    <property type="entry name" value="HUPs"/>
    <property type="match status" value="1"/>
</dbReference>
<accession>A0AAW4P7I3</accession>
<dbReference type="EMBL" id="RKLT01000001">
    <property type="protein sequence ID" value="MBX0293722.1"/>
    <property type="molecule type" value="Genomic_DNA"/>
</dbReference>
<feature type="domain" description="UspA" evidence="2">
    <location>
        <begin position="2"/>
        <end position="131"/>
    </location>
</feature>
<organism evidence="3 4">
    <name type="scientific">Haloarcula nitratireducens</name>
    <dbReference type="NCBI Taxonomy" id="2487749"/>
    <lineage>
        <taxon>Archaea</taxon>
        <taxon>Methanobacteriati</taxon>
        <taxon>Methanobacteriota</taxon>
        <taxon>Stenosarchaea group</taxon>
        <taxon>Halobacteria</taxon>
        <taxon>Halobacteriales</taxon>
        <taxon>Haloarculaceae</taxon>
        <taxon>Haloarcula</taxon>
    </lineage>
</organism>
<dbReference type="Proteomes" id="UP001430455">
    <property type="component" value="Unassembled WGS sequence"/>
</dbReference>
<dbReference type="PANTHER" id="PTHR46268:SF6">
    <property type="entry name" value="UNIVERSAL STRESS PROTEIN UP12"/>
    <property type="match status" value="1"/>
</dbReference>
<comment type="similarity">
    <text evidence="1">Belongs to the universal stress protein A family.</text>
</comment>
<dbReference type="RefSeq" id="WP_220578425.1">
    <property type="nucleotide sequence ID" value="NZ_RKLT01000001.1"/>
</dbReference>
<sequence length="140" mass="14816">MTILVAVDDDHASGEVLDTAIRLGRGLDEELYVVHLVSDEFADAEAKQVRDEIRERLVDEAVVGTVSLEHVGRSGPRPGTRVGHELLEVAADVDVTHIVMGHESKGLAGRLASGNAAYAVVDAANVPVTIVTGNGARETR</sequence>
<gene>
    <name evidence="3" type="ORF">EGH23_02350</name>
</gene>
<dbReference type="SUPFAM" id="SSF52402">
    <property type="entry name" value="Adenine nucleotide alpha hydrolases-like"/>
    <property type="match status" value="1"/>
</dbReference>
<keyword evidence="4" id="KW-1185">Reference proteome</keyword>
<dbReference type="InterPro" id="IPR014729">
    <property type="entry name" value="Rossmann-like_a/b/a_fold"/>
</dbReference>
<evidence type="ECO:0000256" key="1">
    <source>
        <dbReference type="ARBA" id="ARBA00008791"/>
    </source>
</evidence>
<evidence type="ECO:0000313" key="3">
    <source>
        <dbReference type="EMBL" id="MBX0293722.1"/>
    </source>
</evidence>
<comment type="caution">
    <text evidence="3">The sequence shown here is derived from an EMBL/GenBank/DDBJ whole genome shotgun (WGS) entry which is preliminary data.</text>
</comment>
<proteinExistence type="inferred from homology"/>
<dbReference type="AlphaFoldDB" id="A0AAW4P7I3"/>
<dbReference type="Pfam" id="PF00582">
    <property type="entry name" value="Usp"/>
    <property type="match status" value="1"/>
</dbReference>
<dbReference type="InterPro" id="IPR006016">
    <property type="entry name" value="UspA"/>
</dbReference>
<evidence type="ECO:0000313" key="4">
    <source>
        <dbReference type="Proteomes" id="UP001430455"/>
    </source>
</evidence>